<dbReference type="AlphaFoldDB" id="A0A8H3KYU7"/>
<evidence type="ECO:0000313" key="1">
    <source>
        <dbReference type="EMBL" id="GES77469.1"/>
    </source>
</evidence>
<accession>A0A8H3KYU7</accession>
<organism evidence="1 2">
    <name type="scientific">Rhizophagus clarus</name>
    <dbReference type="NCBI Taxonomy" id="94130"/>
    <lineage>
        <taxon>Eukaryota</taxon>
        <taxon>Fungi</taxon>
        <taxon>Fungi incertae sedis</taxon>
        <taxon>Mucoromycota</taxon>
        <taxon>Glomeromycotina</taxon>
        <taxon>Glomeromycetes</taxon>
        <taxon>Glomerales</taxon>
        <taxon>Glomeraceae</taxon>
        <taxon>Rhizophagus</taxon>
    </lineage>
</organism>
<comment type="caution">
    <text evidence="1">The sequence shown here is derived from an EMBL/GenBank/DDBJ whole genome shotgun (WGS) entry which is preliminary data.</text>
</comment>
<gene>
    <name evidence="1" type="ORF">RCL2_000483700</name>
</gene>
<protein>
    <recommendedName>
        <fullName evidence="3">MULE transposase domain-containing protein</fullName>
    </recommendedName>
</protein>
<evidence type="ECO:0000313" key="2">
    <source>
        <dbReference type="Proteomes" id="UP000615446"/>
    </source>
</evidence>
<dbReference type="EMBL" id="BLAL01000030">
    <property type="protein sequence ID" value="GES77469.1"/>
    <property type="molecule type" value="Genomic_DNA"/>
</dbReference>
<name>A0A8H3KYU7_9GLOM</name>
<reference evidence="1" key="1">
    <citation type="submission" date="2019-10" db="EMBL/GenBank/DDBJ databases">
        <title>Conservation and host-specific expression of non-tandemly repeated heterogenous ribosome RNA gene in arbuscular mycorrhizal fungi.</title>
        <authorList>
            <person name="Maeda T."/>
            <person name="Kobayashi Y."/>
            <person name="Nakagawa T."/>
            <person name="Ezawa T."/>
            <person name="Yamaguchi K."/>
            <person name="Bino T."/>
            <person name="Nishimoto Y."/>
            <person name="Shigenobu S."/>
            <person name="Kawaguchi M."/>
        </authorList>
    </citation>
    <scope>NUCLEOTIDE SEQUENCE</scope>
    <source>
        <strain evidence="1">HR1</strain>
    </source>
</reference>
<proteinExistence type="predicted"/>
<sequence length="111" mass="12772">MKVNIPNCVKDFITKALLEEYNCIKILDINLPVRAIAFETGLHQMLIENNILIKEFGINIILNGTGFSLAYLFLEYNAKYDDSISTEIITKFVLQLKEKELDPEFILTDKD</sequence>
<evidence type="ECO:0008006" key="3">
    <source>
        <dbReference type="Google" id="ProtNLM"/>
    </source>
</evidence>
<dbReference type="OrthoDB" id="2434592at2759"/>
<dbReference type="Proteomes" id="UP000615446">
    <property type="component" value="Unassembled WGS sequence"/>
</dbReference>